<dbReference type="Gene3D" id="3.40.630.10">
    <property type="entry name" value="Zn peptidases"/>
    <property type="match status" value="1"/>
</dbReference>
<dbReference type="CDD" id="cd08014">
    <property type="entry name" value="M20_Acy1-like"/>
    <property type="match status" value="1"/>
</dbReference>
<dbReference type="Gene3D" id="3.30.70.360">
    <property type="match status" value="1"/>
</dbReference>
<feature type="binding site" evidence="2">
    <location>
        <position position="99"/>
    </location>
    <ligand>
        <name>Mn(2+)</name>
        <dbReference type="ChEBI" id="CHEBI:29035"/>
        <label>2</label>
    </ligand>
</feature>
<dbReference type="EMBL" id="JANUAU010000002">
    <property type="protein sequence ID" value="MCS3676703.1"/>
    <property type="molecule type" value="Genomic_DNA"/>
</dbReference>
<dbReference type="GO" id="GO:0046872">
    <property type="term" value="F:metal ion binding"/>
    <property type="evidence" value="ECO:0007669"/>
    <property type="project" value="UniProtKB-KW"/>
</dbReference>
<dbReference type="RefSeq" id="WP_259220101.1">
    <property type="nucleotide sequence ID" value="NZ_JANUAV010000002.1"/>
</dbReference>
<evidence type="ECO:0000313" key="5">
    <source>
        <dbReference type="EMBL" id="MCS3676703.1"/>
    </source>
</evidence>
<proteinExistence type="predicted"/>
<reference evidence="5" key="1">
    <citation type="submission" date="2022-08" db="EMBL/GenBank/DDBJ databases">
        <title>Genomic Encyclopedia of Type Strains, Phase V (KMG-V): Genome sequencing to study the core and pangenomes of soil and plant-associated prokaryotes.</title>
        <authorList>
            <person name="Whitman W."/>
        </authorList>
    </citation>
    <scope>NUCLEOTIDE SEQUENCE</scope>
    <source>
        <strain evidence="5">0</strain>
    </source>
</reference>
<dbReference type="Proteomes" id="UP001155027">
    <property type="component" value="Unassembled WGS sequence"/>
</dbReference>
<sequence length="412" mass="44698">MADEAQSLAQVLVGVRRYLHRHPEVGMEEHNTSRFIRETLEGYGLDVYGPIAGTGLYVDIEGSAPGGAVGYRADIDALPTQDQKQVPYRSQTPNVAHLCGHDAHTAIAIGVALVLHNNRDQLQGRARVFFQPNEEGLPSGAPLMIRGGVLEGLDAVYAVHVDPTLEVGRYGLITGPATASSDRFEVRIRQEGTGHSARPHEGADTVWIASQLMNQFYQLSGRITDARTPSVLTVTMLDGSEAHNVIPEQTALGGTLRTVSPDDRETIRTHMREIANRMESLHKAHVELDFEDGSPPVINDEAAIANVEATIRDTFGEEAIHQISESSMGGEDFAHYLKHVSGGFVRVGTASGPETSYPLHHHRFDLDETPLAPTSRLMARVLLNHLDRAGPETPSTGPNLTSTDNGTPEATR</sequence>
<name>A0A9X2PZ62_9BACT</name>
<dbReference type="InterPro" id="IPR011650">
    <property type="entry name" value="Peptidase_M20_dimer"/>
</dbReference>
<feature type="region of interest" description="Disordered" evidence="3">
    <location>
        <begin position="388"/>
        <end position="412"/>
    </location>
</feature>
<evidence type="ECO:0000313" key="6">
    <source>
        <dbReference type="Proteomes" id="UP001155027"/>
    </source>
</evidence>
<dbReference type="GO" id="GO:0016787">
    <property type="term" value="F:hydrolase activity"/>
    <property type="evidence" value="ECO:0007669"/>
    <property type="project" value="UniProtKB-KW"/>
</dbReference>
<dbReference type="PANTHER" id="PTHR11014">
    <property type="entry name" value="PEPTIDASE M20 FAMILY MEMBER"/>
    <property type="match status" value="1"/>
</dbReference>
<dbReference type="NCBIfam" id="TIGR01891">
    <property type="entry name" value="amidohydrolases"/>
    <property type="match status" value="1"/>
</dbReference>
<dbReference type="InterPro" id="IPR036264">
    <property type="entry name" value="Bact_exopeptidase_dim_dom"/>
</dbReference>
<feature type="binding site" evidence="2">
    <location>
        <position position="135"/>
    </location>
    <ligand>
        <name>Mn(2+)</name>
        <dbReference type="ChEBI" id="CHEBI:29035"/>
        <label>2</label>
    </ligand>
</feature>
<keyword evidence="1" id="KW-0378">Hydrolase</keyword>
<comment type="cofactor">
    <cofactor evidence="2">
        <name>Mn(2+)</name>
        <dbReference type="ChEBI" id="CHEBI:29035"/>
    </cofactor>
    <text evidence="2">The Mn(2+) ion enhances activity.</text>
</comment>
<feature type="binding site" evidence="2">
    <location>
        <position position="160"/>
    </location>
    <ligand>
        <name>Mn(2+)</name>
        <dbReference type="ChEBI" id="CHEBI:29035"/>
        <label>2</label>
    </ligand>
</feature>
<evidence type="ECO:0000256" key="2">
    <source>
        <dbReference type="PIRSR" id="PIRSR005962-1"/>
    </source>
</evidence>
<dbReference type="Pfam" id="PF07687">
    <property type="entry name" value="M20_dimer"/>
    <property type="match status" value="1"/>
</dbReference>
<protein>
    <submittedName>
        <fullName evidence="5">Amidohydrolase</fullName>
    </submittedName>
</protein>
<dbReference type="SUPFAM" id="SSF55031">
    <property type="entry name" value="Bacterial exopeptidase dimerisation domain"/>
    <property type="match status" value="1"/>
</dbReference>
<dbReference type="PIRSF" id="PIRSF005962">
    <property type="entry name" value="Pept_M20D_amidohydro"/>
    <property type="match status" value="1"/>
</dbReference>
<evidence type="ECO:0000256" key="1">
    <source>
        <dbReference type="ARBA" id="ARBA00022801"/>
    </source>
</evidence>
<dbReference type="InterPro" id="IPR017439">
    <property type="entry name" value="Amidohydrolase"/>
</dbReference>
<feature type="compositionally biased region" description="Polar residues" evidence="3">
    <location>
        <begin position="393"/>
        <end position="412"/>
    </location>
</feature>
<keyword evidence="2" id="KW-0464">Manganese</keyword>
<comment type="caution">
    <text evidence="5">The sequence shown here is derived from an EMBL/GenBank/DDBJ whole genome shotgun (WGS) entry which is preliminary data.</text>
</comment>
<feature type="binding site" evidence="2">
    <location>
        <position position="360"/>
    </location>
    <ligand>
        <name>Mn(2+)</name>
        <dbReference type="ChEBI" id="CHEBI:29035"/>
        <label>2</label>
    </ligand>
</feature>
<organism evidence="5 6">
    <name type="scientific">Salinibacter ruber</name>
    <dbReference type="NCBI Taxonomy" id="146919"/>
    <lineage>
        <taxon>Bacteria</taxon>
        <taxon>Pseudomonadati</taxon>
        <taxon>Rhodothermota</taxon>
        <taxon>Rhodothermia</taxon>
        <taxon>Rhodothermales</taxon>
        <taxon>Salinibacteraceae</taxon>
        <taxon>Salinibacter</taxon>
    </lineage>
</organism>
<feature type="domain" description="Peptidase M20 dimerisation" evidence="4">
    <location>
        <begin position="193"/>
        <end position="277"/>
    </location>
</feature>
<accession>A0A9X2PZ62</accession>
<keyword evidence="2" id="KW-0479">Metal-binding</keyword>
<gene>
    <name evidence="5" type="ORF">GGP71_000610</name>
</gene>
<feature type="binding site" evidence="2">
    <location>
        <position position="101"/>
    </location>
    <ligand>
        <name>Mn(2+)</name>
        <dbReference type="ChEBI" id="CHEBI:29035"/>
        <label>2</label>
    </ligand>
</feature>
<dbReference type="SUPFAM" id="SSF53187">
    <property type="entry name" value="Zn-dependent exopeptidases"/>
    <property type="match status" value="1"/>
</dbReference>
<evidence type="ECO:0000259" key="4">
    <source>
        <dbReference type="Pfam" id="PF07687"/>
    </source>
</evidence>
<dbReference type="Pfam" id="PF01546">
    <property type="entry name" value="Peptidase_M20"/>
    <property type="match status" value="1"/>
</dbReference>
<evidence type="ECO:0000256" key="3">
    <source>
        <dbReference type="SAM" id="MobiDB-lite"/>
    </source>
</evidence>
<dbReference type="AlphaFoldDB" id="A0A9X2PZ62"/>
<dbReference type="PANTHER" id="PTHR11014:SF63">
    <property type="entry name" value="METALLOPEPTIDASE, PUTATIVE (AFU_ORTHOLOGUE AFUA_6G09600)-RELATED"/>
    <property type="match status" value="1"/>
</dbReference>
<dbReference type="InterPro" id="IPR002933">
    <property type="entry name" value="Peptidase_M20"/>
</dbReference>